<dbReference type="PANTHER" id="PTHR24348">
    <property type="entry name" value="SERINE/THREONINE-PROTEIN KINASE UNC-51-RELATED"/>
    <property type="match status" value="1"/>
</dbReference>
<name>A0A7R9LRI8_9ACAR</name>
<dbReference type="GO" id="GO:0004674">
    <property type="term" value="F:protein serine/threonine kinase activity"/>
    <property type="evidence" value="ECO:0007669"/>
    <property type="project" value="UniProtKB-KW"/>
</dbReference>
<evidence type="ECO:0000313" key="6">
    <source>
        <dbReference type="EMBL" id="CAD7645878.1"/>
    </source>
</evidence>
<dbReference type="PROSITE" id="PS50011">
    <property type="entry name" value="PROTEIN_KINASE_DOM"/>
    <property type="match status" value="1"/>
</dbReference>
<keyword evidence="4" id="KW-0808">Transferase</keyword>
<dbReference type="PROSITE" id="PS00108">
    <property type="entry name" value="PROTEIN_KINASE_ST"/>
    <property type="match status" value="1"/>
</dbReference>
<reference evidence="6" key="1">
    <citation type="submission" date="2020-11" db="EMBL/GenBank/DDBJ databases">
        <authorList>
            <person name="Tran Van P."/>
        </authorList>
    </citation>
    <scope>NUCLEOTIDE SEQUENCE</scope>
</reference>
<keyword evidence="2 3" id="KW-0067">ATP-binding</keyword>
<keyword evidence="4" id="KW-0418">Kinase</keyword>
<gene>
    <name evidence="6" type="ORF">ONB1V03_LOCUS5443</name>
</gene>
<evidence type="ECO:0000256" key="3">
    <source>
        <dbReference type="PROSITE-ProRule" id="PRU10141"/>
    </source>
</evidence>
<dbReference type="Pfam" id="PF00069">
    <property type="entry name" value="Pkinase"/>
    <property type="match status" value="1"/>
</dbReference>
<dbReference type="InterPro" id="IPR045269">
    <property type="entry name" value="Atg1-like"/>
</dbReference>
<dbReference type="CDD" id="cd00180">
    <property type="entry name" value="PKc"/>
    <property type="match status" value="1"/>
</dbReference>
<keyword evidence="1 3" id="KW-0547">Nucleotide-binding</keyword>
<keyword evidence="4" id="KW-0723">Serine/threonine-protein kinase</keyword>
<dbReference type="GO" id="GO:0010506">
    <property type="term" value="P:regulation of autophagy"/>
    <property type="evidence" value="ECO:0007669"/>
    <property type="project" value="InterPro"/>
</dbReference>
<dbReference type="EMBL" id="OC917018">
    <property type="protein sequence ID" value="CAD7645878.1"/>
    <property type="molecule type" value="Genomic_DNA"/>
</dbReference>
<feature type="domain" description="Protein kinase" evidence="5">
    <location>
        <begin position="112"/>
        <end position="403"/>
    </location>
</feature>
<accession>A0A7R9LRI8</accession>
<organism evidence="6">
    <name type="scientific">Oppiella nova</name>
    <dbReference type="NCBI Taxonomy" id="334625"/>
    <lineage>
        <taxon>Eukaryota</taxon>
        <taxon>Metazoa</taxon>
        <taxon>Ecdysozoa</taxon>
        <taxon>Arthropoda</taxon>
        <taxon>Chelicerata</taxon>
        <taxon>Arachnida</taxon>
        <taxon>Acari</taxon>
        <taxon>Acariformes</taxon>
        <taxon>Sarcoptiformes</taxon>
        <taxon>Oribatida</taxon>
        <taxon>Brachypylina</taxon>
        <taxon>Oppioidea</taxon>
        <taxon>Oppiidae</taxon>
        <taxon>Oppiella</taxon>
    </lineage>
</organism>
<sequence length="404" mass="45677">MPRETKFVEHQVNTDYGQYLQQKQEGSAAPAPYAPYGMATASDPKNWDPNTKTFKSAEEVLLPIQGPANWSQIWTNYESIGEDYKLEIPEGVPLLPHEFQYLKTSGEKLENIEFFERLGRGGFGIVWRVEAVVKDHRRRGLASEHQILACKVVRLEGIGDLHFDVSNAISDMTNLLFLNHPNIVGFFDIINIPDRETAFPFTRILVFMELCAGDLHKIMDRQPDGVDEVLCAQMLRQVAKGLQYLHSKKVAHLDIKPGNILFKFVGQDIAFKLADFGLSMLFSEEQRMTTLSVGTGTEGFMSPEMAVAHQLPIDTEPCDVYSLGMTLASALMGEYNFCVNGEQYGWNLRSTIFRPLAKNRLPEPRAIIARPISRGMAALVYHMIRVNPRNRVSISYLLNHPMLQ</sequence>
<dbReference type="Proteomes" id="UP000728032">
    <property type="component" value="Unassembled WGS sequence"/>
</dbReference>
<evidence type="ECO:0000256" key="2">
    <source>
        <dbReference type="ARBA" id="ARBA00022840"/>
    </source>
</evidence>
<evidence type="ECO:0000256" key="1">
    <source>
        <dbReference type="ARBA" id="ARBA00022741"/>
    </source>
</evidence>
<evidence type="ECO:0000259" key="5">
    <source>
        <dbReference type="PROSITE" id="PS50011"/>
    </source>
</evidence>
<evidence type="ECO:0000256" key="4">
    <source>
        <dbReference type="RuleBase" id="RU000304"/>
    </source>
</evidence>
<dbReference type="PANTHER" id="PTHR24348:SF68">
    <property type="entry name" value="SERINE_THREONINE-PROTEIN KINASE ATG1C"/>
    <property type="match status" value="1"/>
</dbReference>
<dbReference type="SUPFAM" id="SSF56112">
    <property type="entry name" value="Protein kinase-like (PK-like)"/>
    <property type="match status" value="1"/>
</dbReference>
<dbReference type="GO" id="GO:0005737">
    <property type="term" value="C:cytoplasm"/>
    <property type="evidence" value="ECO:0007669"/>
    <property type="project" value="TreeGrafter"/>
</dbReference>
<comment type="similarity">
    <text evidence="4">Belongs to the protein kinase superfamily.</text>
</comment>
<dbReference type="InterPro" id="IPR000719">
    <property type="entry name" value="Prot_kinase_dom"/>
</dbReference>
<dbReference type="AlphaFoldDB" id="A0A7R9LRI8"/>
<dbReference type="GO" id="GO:0006914">
    <property type="term" value="P:autophagy"/>
    <property type="evidence" value="ECO:0007669"/>
    <property type="project" value="UniProtKB-ARBA"/>
</dbReference>
<dbReference type="OrthoDB" id="8961570at2759"/>
<proteinExistence type="inferred from homology"/>
<feature type="binding site" evidence="3">
    <location>
        <position position="151"/>
    </location>
    <ligand>
        <name>ATP</name>
        <dbReference type="ChEBI" id="CHEBI:30616"/>
    </ligand>
</feature>
<dbReference type="SMART" id="SM00220">
    <property type="entry name" value="S_TKc"/>
    <property type="match status" value="1"/>
</dbReference>
<dbReference type="InterPro" id="IPR017441">
    <property type="entry name" value="Protein_kinase_ATP_BS"/>
</dbReference>
<dbReference type="InterPro" id="IPR011009">
    <property type="entry name" value="Kinase-like_dom_sf"/>
</dbReference>
<dbReference type="Gene3D" id="1.10.510.10">
    <property type="entry name" value="Transferase(Phosphotransferase) domain 1"/>
    <property type="match status" value="1"/>
</dbReference>
<dbReference type="InterPro" id="IPR008271">
    <property type="entry name" value="Ser/Thr_kinase_AS"/>
</dbReference>
<dbReference type="PROSITE" id="PS00107">
    <property type="entry name" value="PROTEIN_KINASE_ATP"/>
    <property type="match status" value="1"/>
</dbReference>
<protein>
    <recommendedName>
        <fullName evidence="5">Protein kinase domain-containing protein</fullName>
    </recommendedName>
</protein>
<keyword evidence="7" id="KW-1185">Reference proteome</keyword>
<dbReference type="GO" id="GO:0005524">
    <property type="term" value="F:ATP binding"/>
    <property type="evidence" value="ECO:0007669"/>
    <property type="project" value="UniProtKB-UniRule"/>
</dbReference>
<evidence type="ECO:0000313" key="7">
    <source>
        <dbReference type="Proteomes" id="UP000728032"/>
    </source>
</evidence>
<dbReference type="EMBL" id="CAJPVJ010002193">
    <property type="protein sequence ID" value="CAG2165908.1"/>
    <property type="molecule type" value="Genomic_DNA"/>
</dbReference>